<dbReference type="AlphaFoldDB" id="A0A3N9U782"/>
<reference evidence="7 8" key="1">
    <citation type="submission" date="2018-11" db="EMBL/GenBank/DDBJ databases">
        <title>Vibrio LJC006 sp. nov., isolated from seawater during the bloom of the enteromorpha.</title>
        <authorList>
            <person name="Liang J."/>
        </authorList>
    </citation>
    <scope>NUCLEOTIDE SEQUENCE [LARGE SCALE GENOMIC DNA]</scope>
    <source>
        <strain evidence="7 8">LJC006</strain>
    </source>
</reference>
<dbReference type="RefSeq" id="WP_124936138.1">
    <property type="nucleotide sequence ID" value="NZ_RJVQ01000002.1"/>
</dbReference>
<accession>A0A3N9U782</accession>
<dbReference type="EC" id="2.1.1.37" evidence="1"/>
<comment type="catalytic activity">
    <reaction evidence="6">
        <text>a 2'-deoxycytidine in DNA + S-adenosyl-L-methionine = a 5-methyl-2'-deoxycytidine in DNA + S-adenosyl-L-homocysteine + H(+)</text>
        <dbReference type="Rhea" id="RHEA:13681"/>
        <dbReference type="Rhea" id="RHEA-COMP:11369"/>
        <dbReference type="Rhea" id="RHEA-COMP:11370"/>
        <dbReference type="ChEBI" id="CHEBI:15378"/>
        <dbReference type="ChEBI" id="CHEBI:57856"/>
        <dbReference type="ChEBI" id="CHEBI:59789"/>
        <dbReference type="ChEBI" id="CHEBI:85452"/>
        <dbReference type="ChEBI" id="CHEBI:85454"/>
        <dbReference type="EC" id="2.1.1.37"/>
    </reaction>
</comment>
<keyword evidence="5" id="KW-0680">Restriction system</keyword>
<keyword evidence="3 7" id="KW-0808">Transferase</keyword>
<dbReference type="Gene3D" id="3.90.120.10">
    <property type="entry name" value="DNA Methylase, subunit A, domain 2"/>
    <property type="match status" value="1"/>
</dbReference>
<keyword evidence="8" id="KW-1185">Reference proteome</keyword>
<dbReference type="GO" id="GO:0003886">
    <property type="term" value="F:DNA (cytosine-5-)-methyltransferase activity"/>
    <property type="evidence" value="ECO:0007669"/>
    <property type="project" value="UniProtKB-EC"/>
</dbReference>
<dbReference type="Pfam" id="PF00145">
    <property type="entry name" value="DNA_methylase"/>
    <property type="match status" value="3"/>
</dbReference>
<dbReference type="InterPro" id="IPR029063">
    <property type="entry name" value="SAM-dependent_MTases_sf"/>
</dbReference>
<dbReference type="InterPro" id="IPR050390">
    <property type="entry name" value="C5-Methyltransferase"/>
</dbReference>
<evidence type="ECO:0000313" key="7">
    <source>
        <dbReference type="EMBL" id="RQW64016.1"/>
    </source>
</evidence>
<evidence type="ECO:0000256" key="4">
    <source>
        <dbReference type="ARBA" id="ARBA00022691"/>
    </source>
</evidence>
<keyword evidence="2 7" id="KW-0489">Methyltransferase</keyword>
<protein>
    <recommendedName>
        <fullName evidence="1">DNA (cytosine-5-)-methyltransferase</fullName>
        <ecNumber evidence="1">2.1.1.37</ecNumber>
    </recommendedName>
</protein>
<dbReference type="EMBL" id="RJVQ01000002">
    <property type="protein sequence ID" value="RQW64016.1"/>
    <property type="molecule type" value="Genomic_DNA"/>
</dbReference>
<dbReference type="GO" id="GO:0009307">
    <property type="term" value="P:DNA restriction-modification system"/>
    <property type="evidence" value="ECO:0007669"/>
    <property type="project" value="UniProtKB-KW"/>
</dbReference>
<dbReference type="PANTHER" id="PTHR10629">
    <property type="entry name" value="CYTOSINE-SPECIFIC METHYLTRANSFERASE"/>
    <property type="match status" value="1"/>
</dbReference>
<dbReference type="GO" id="GO:0044027">
    <property type="term" value="P:negative regulation of gene expression via chromosomal CpG island methylation"/>
    <property type="evidence" value="ECO:0007669"/>
    <property type="project" value="TreeGrafter"/>
</dbReference>
<keyword evidence="4" id="KW-0949">S-adenosyl-L-methionine</keyword>
<evidence type="ECO:0000256" key="3">
    <source>
        <dbReference type="ARBA" id="ARBA00022679"/>
    </source>
</evidence>
<dbReference type="Proteomes" id="UP000281112">
    <property type="component" value="Unassembled WGS sequence"/>
</dbReference>
<dbReference type="OrthoDB" id="9813719at2"/>
<evidence type="ECO:0000256" key="1">
    <source>
        <dbReference type="ARBA" id="ARBA00011975"/>
    </source>
</evidence>
<proteinExistence type="predicted"/>
<organism evidence="7 8">
    <name type="scientific">Vibrio viridaestus</name>
    <dbReference type="NCBI Taxonomy" id="2487322"/>
    <lineage>
        <taxon>Bacteria</taxon>
        <taxon>Pseudomonadati</taxon>
        <taxon>Pseudomonadota</taxon>
        <taxon>Gammaproteobacteria</taxon>
        <taxon>Vibrionales</taxon>
        <taxon>Vibrionaceae</taxon>
        <taxon>Vibrio</taxon>
    </lineage>
</organism>
<sequence length="552" mass="60593">MILPGEIVVDNFAGGGGASTGMELGLNRHVDIAINHDPAAIDMHKLNHPETKHYCESVWDVDPKEACAGRPVGLAWFSPDCKHFSKAKGNRPVDKNIRGLAWVAVRWAAEVPVRVFMLENVEEFMKWGPIIEIEPGKYRPDPEKAGETFDAFVKCLTTGLEENHPAWPEIIEALGNSFPYEKLINGLGYKVEFKTLSACDYGAPTIRKRFFMVARNDGKPIEWPAKTHGPDGSGLKPYASAADIIDWSIPVKSIFNRKRPLAEKTMERIAKGLDKFVLSSDAPFIVPENCVTPFVTECANASSQRNMPANEPLRTICAQVKGGHFALVTAFMTKFRAGSIGYELDSPVHTITSGGEQKRPGTANTQAVVTSHMVKTQQIPTYEEWIDKTGEHGGSIEEYERLTQDDALFTSHMVKMRGTNIGHGTNEPVHTISAGGFHIGEVRAFLLKYYGTSYGEAVDGPIGTVTTKDRFGLVTVKGEEYQIVDIGMRMLEPHELFAAQGFPENYKIAYNSEGKKLSKASQVARCGNAVCPPVAQALVEANISARLEQVAA</sequence>
<evidence type="ECO:0000256" key="6">
    <source>
        <dbReference type="ARBA" id="ARBA00047422"/>
    </source>
</evidence>
<dbReference type="SUPFAM" id="SSF53335">
    <property type="entry name" value="S-adenosyl-L-methionine-dependent methyltransferases"/>
    <property type="match status" value="1"/>
</dbReference>
<dbReference type="GO" id="GO:0032259">
    <property type="term" value="P:methylation"/>
    <property type="evidence" value="ECO:0007669"/>
    <property type="project" value="UniProtKB-KW"/>
</dbReference>
<gene>
    <name evidence="7" type="ORF">EES38_05265</name>
</gene>
<dbReference type="PANTHER" id="PTHR10629:SF52">
    <property type="entry name" value="DNA (CYTOSINE-5)-METHYLTRANSFERASE 1"/>
    <property type="match status" value="1"/>
</dbReference>
<comment type="caution">
    <text evidence="7">The sequence shown here is derived from an EMBL/GenBank/DDBJ whole genome shotgun (WGS) entry which is preliminary data.</text>
</comment>
<dbReference type="InterPro" id="IPR001525">
    <property type="entry name" value="C5_MeTfrase"/>
</dbReference>
<name>A0A3N9U782_9VIBR</name>
<evidence type="ECO:0000256" key="5">
    <source>
        <dbReference type="ARBA" id="ARBA00022747"/>
    </source>
</evidence>
<dbReference type="GO" id="GO:0003677">
    <property type="term" value="F:DNA binding"/>
    <property type="evidence" value="ECO:0007669"/>
    <property type="project" value="TreeGrafter"/>
</dbReference>
<evidence type="ECO:0000313" key="8">
    <source>
        <dbReference type="Proteomes" id="UP000281112"/>
    </source>
</evidence>
<dbReference type="Gene3D" id="3.40.50.150">
    <property type="entry name" value="Vaccinia Virus protein VP39"/>
    <property type="match status" value="1"/>
</dbReference>
<evidence type="ECO:0000256" key="2">
    <source>
        <dbReference type="ARBA" id="ARBA00022603"/>
    </source>
</evidence>